<dbReference type="EMBL" id="CP002629">
    <property type="protein sequence ID" value="AEB09619.1"/>
    <property type="molecule type" value="Genomic_DNA"/>
</dbReference>
<protein>
    <submittedName>
        <fullName evidence="5">Gas vesicle K</fullName>
    </submittedName>
</protein>
<dbReference type="RefSeq" id="WP_013706729.1">
    <property type="nucleotide sequence ID" value="NC_015388.1"/>
</dbReference>
<dbReference type="GO" id="GO:0031411">
    <property type="term" value="C:gas vesicle"/>
    <property type="evidence" value="ECO:0007669"/>
    <property type="project" value="UniProtKB-SubCell"/>
</dbReference>
<evidence type="ECO:0000256" key="4">
    <source>
        <dbReference type="SAM" id="Coils"/>
    </source>
</evidence>
<keyword evidence="6" id="KW-1185">Reference proteome</keyword>
<name>F2NHZ3_DESAR</name>
<keyword evidence="1" id="KW-0304">Gas vesicle</keyword>
<accession>F2NHZ3</accession>
<comment type="subcellular location">
    <subcellularLocation>
        <location evidence="2">Gas vesicle</location>
    </subcellularLocation>
</comment>
<evidence type="ECO:0000256" key="2">
    <source>
        <dbReference type="ARBA" id="ARBA00035108"/>
    </source>
</evidence>
<sequence length="122" mass="13751">MASVAVNHVESETMNDFARIMQEGTSGPAHIRGEPIPRINLDQDNLKNSLGQLVLTLVKLLHELLERQSIRRIEAGSLTEDQIERLGVTLMRQAQEIDRLRQEFGLEEEDLNIDLGPLGQLL</sequence>
<dbReference type="AlphaFoldDB" id="F2NHZ3"/>
<proteinExistence type="inferred from homology"/>
<reference evidence="6" key="2">
    <citation type="submission" date="2011-03" db="EMBL/GenBank/DDBJ databases">
        <title>The complete genome of Desulfobacca acetoxidans DSM 11109.</title>
        <authorList>
            <consortium name="US DOE Joint Genome Institute (JGI-PGF)"/>
            <person name="Lucas S."/>
            <person name="Copeland A."/>
            <person name="Lapidus A."/>
            <person name="Bruce D."/>
            <person name="Goodwin L."/>
            <person name="Pitluck S."/>
            <person name="Peters L."/>
            <person name="Kyrpides N."/>
            <person name="Mavromatis K."/>
            <person name="Ivanova N."/>
            <person name="Ovchinnikova G."/>
            <person name="Teshima H."/>
            <person name="Detter J.C."/>
            <person name="Han C."/>
            <person name="Land M."/>
            <person name="Hauser L."/>
            <person name="Markowitz V."/>
            <person name="Cheng J.-F."/>
            <person name="Hugenholtz P."/>
            <person name="Woyke T."/>
            <person name="Wu D."/>
            <person name="Spring S."/>
            <person name="Schueler E."/>
            <person name="Brambilla E."/>
            <person name="Klenk H.-P."/>
            <person name="Eisen J.A."/>
        </authorList>
    </citation>
    <scope>NUCLEOTIDE SEQUENCE [LARGE SCALE GENOMIC DNA]</scope>
    <source>
        <strain evidence="6">ATCC 700848 / DSM 11109 / ASRB2</strain>
    </source>
</reference>
<evidence type="ECO:0000313" key="5">
    <source>
        <dbReference type="EMBL" id="AEB09619.1"/>
    </source>
</evidence>
<keyword evidence="4" id="KW-0175">Coiled coil</keyword>
<dbReference type="HOGENOM" id="CLU_150705_1_0_7"/>
<dbReference type="eggNOG" id="ENOG50330IR">
    <property type="taxonomic scope" value="Bacteria"/>
</dbReference>
<evidence type="ECO:0000313" key="6">
    <source>
        <dbReference type="Proteomes" id="UP000000483"/>
    </source>
</evidence>
<reference evidence="5 6" key="1">
    <citation type="journal article" date="2011" name="Stand. Genomic Sci.">
        <title>Complete genome sequence of the acetate-degrading sulfate reducer Desulfobacca acetoxidans type strain (ASRB2).</title>
        <authorList>
            <person name="Goker M."/>
            <person name="Teshima H."/>
            <person name="Lapidus A."/>
            <person name="Nolan M."/>
            <person name="Lucas S."/>
            <person name="Hammon N."/>
            <person name="Deshpande S."/>
            <person name="Cheng J.F."/>
            <person name="Tapia R."/>
            <person name="Han C."/>
            <person name="Goodwin L."/>
            <person name="Pitluck S."/>
            <person name="Huntemann M."/>
            <person name="Liolios K."/>
            <person name="Ivanova N."/>
            <person name="Pagani I."/>
            <person name="Mavromatis K."/>
            <person name="Ovchinikova G."/>
            <person name="Pati A."/>
            <person name="Chen A."/>
            <person name="Palaniappan K."/>
            <person name="Land M."/>
            <person name="Hauser L."/>
            <person name="Brambilla E.M."/>
            <person name="Rohde M."/>
            <person name="Spring S."/>
            <person name="Detter J.C."/>
            <person name="Woyke T."/>
            <person name="Bristow J."/>
            <person name="Eisen J.A."/>
            <person name="Markowitz V."/>
            <person name="Hugenholtz P."/>
            <person name="Kyrpides N.C."/>
            <person name="Klenk H.P."/>
        </authorList>
    </citation>
    <scope>NUCLEOTIDE SEQUENCE [LARGE SCALE GENOMIC DNA]</scope>
    <source>
        <strain evidence="6">ATCC 700848 / DSM 11109 / ASRB2</strain>
    </source>
</reference>
<evidence type="ECO:0000256" key="3">
    <source>
        <dbReference type="ARBA" id="ARBA00035659"/>
    </source>
</evidence>
<dbReference type="PANTHER" id="PTHR40137">
    <property type="entry name" value="PROTEIN GVPK 1"/>
    <property type="match status" value="1"/>
</dbReference>
<comment type="similarity">
    <text evidence="3">Belongs to the gas vesicle GvpK family.</text>
</comment>
<evidence type="ECO:0000256" key="1">
    <source>
        <dbReference type="ARBA" id="ARBA00022987"/>
    </source>
</evidence>
<feature type="coiled-coil region" evidence="4">
    <location>
        <begin position="83"/>
        <end position="110"/>
    </location>
</feature>
<organism evidence="5 6">
    <name type="scientific">Desulfobacca acetoxidans (strain ATCC 700848 / DSM 11109 / ASRB2)</name>
    <dbReference type="NCBI Taxonomy" id="880072"/>
    <lineage>
        <taxon>Bacteria</taxon>
        <taxon>Pseudomonadati</taxon>
        <taxon>Thermodesulfobacteriota</taxon>
        <taxon>Desulfobaccia</taxon>
        <taxon>Desulfobaccales</taxon>
        <taxon>Desulfobaccaceae</taxon>
        <taxon>Desulfobacca</taxon>
    </lineage>
</organism>
<dbReference type="GO" id="GO:0031412">
    <property type="term" value="P:gas vesicle organization"/>
    <property type="evidence" value="ECO:0007669"/>
    <property type="project" value="InterPro"/>
</dbReference>
<dbReference type="PANTHER" id="PTHR40137:SF2">
    <property type="entry name" value="PROTEIN GVPK 1"/>
    <property type="match status" value="1"/>
</dbReference>
<dbReference type="Pfam" id="PF05121">
    <property type="entry name" value="GvpK"/>
    <property type="match status" value="1"/>
</dbReference>
<gene>
    <name evidence="5" type="ordered locus">Desac_1779</name>
</gene>
<dbReference type="Proteomes" id="UP000000483">
    <property type="component" value="Chromosome"/>
</dbReference>
<dbReference type="STRING" id="880072.Desac_1779"/>
<dbReference type="KEGG" id="dao:Desac_1779"/>
<dbReference type="InterPro" id="IPR007805">
    <property type="entry name" value="GvpK"/>
</dbReference>